<dbReference type="OrthoDB" id="2482065at2759"/>
<gene>
    <name evidence="1" type="ORF">CPELLU_LOCUS5508</name>
</gene>
<protein>
    <submittedName>
        <fullName evidence="1">2361_t:CDS:1</fullName>
    </submittedName>
</protein>
<dbReference type="Proteomes" id="UP000789759">
    <property type="component" value="Unassembled WGS sequence"/>
</dbReference>
<accession>A0A9N9FWK6</accession>
<keyword evidence="2" id="KW-1185">Reference proteome</keyword>
<evidence type="ECO:0000313" key="1">
    <source>
        <dbReference type="EMBL" id="CAG8567762.1"/>
    </source>
</evidence>
<dbReference type="AlphaFoldDB" id="A0A9N9FWK6"/>
<sequence length="103" mass="11983">MKIYYTYFLKEYLEGITNVQITATRNQIIGLANNKVQVPLYEQSESGILNLIIKKWTEDNSENKNKEFEEISIGILDTIDILNCHPADYENSKLELQNMFCSE</sequence>
<organism evidence="1 2">
    <name type="scientific">Cetraspora pellucida</name>
    <dbReference type="NCBI Taxonomy" id="1433469"/>
    <lineage>
        <taxon>Eukaryota</taxon>
        <taxon>Fungi</taxon>
        <taxon>Fungi incertae sedis</taxon>
        <taxon>Mucoromycota</taxon>
        <taxon>Glomeromycotina</taxon>
        <taxon>Glomeromycetes</taxon>
        <taxon>Diversisporales</taxon>
        <taxon>Gigasporaceae</taxon>
        <taxon>Cetraspora</taxon>
    </lineage>
</organism>
<dbReference type="EMBL" id="CAJVQA010003151">
    <property type="protein sequence ID" value="CAG8567762.1"/>
    <property type="molecule type" value="Genomic_DNA"/>
</dbReference>
<proteinExistence type="predicted"/>
<comment type="caution">
    <text evidence="1">The sequence shown here is derived from an EMBL/GenBank/DDBJ whole genome shotgun (WGS) entry which is preliminary data.</text>
</comment>
<name>A0A9N9FWK6_9GLOM</name>
<reference evidence="1" key="1">
    <citation type="submission" date="2021-06" db="EMBL/GenBank/DDBJ databases">
        <authorList>
            <person name="Kallberg Y."/>
            <person name="Tangrot J."/>
            <person name="Rosling A."/>
        </authorList>
    </citation>
    <scope>NUCLEOTIDE SEQUENCE</scope>
    <source>
        <strain evidence="1">FL966</strain>
    </source>
</reference>
<evidence type="ECO:0000313" key="2">
    <source>
        <dbReference type="Proteomes" id="UP000789759"/>
    </source>
</evidence>